<feature type="domain" description="DUF5077" evidence="2">
    <location>
        <begin position="36"/>
        <end position="158"/>
    </location>
</feature>
<evidence type="ECO:0000313" key="4">
    <source>
        <dbReference type="Proteomes" id="UP001172083"/>
    </source>
</evidence>
<proteinExistence type="predicted"/>
<dbReference type="InterPro" id="IPR021862">
    <property type="entry name" value="DUF3472"/>
</dbReference>
<evidence type="ECO:0000313" key="3">
    <source>
        <dbReference type="EMBL" id="MDN5213643.1"/>
    </source>
</evidence>
<evidence type="ECO:0000259" key="2">
    <source>
        <dbReference type="Pfam" id="PF16871"/>
    </source>
</evidence>
<feature type="signal peptide" evidence="1">
    <location>
        <begin position="1"/>
        <end position="18"/>
    </location>
</feature>
<gene>
    <name evidence="3" type="ORF">QQ020_16345</name>
</gene>
<keyword evidence="1" id="KW-0732">Signal</keyword>
<dbReference type="Proteomes" id="UP001172083">
    <property type="component" value="Unassembled WGS sequence"/>
</dbReference>
<name>A0ABT8L7A4_9BACT</name>
<dbReference type="InterPro" id="IPR031712">
    <property type="entry name" value="DUF5077"/>
</dbReference>
<organism evidence="3 4">
    <name type="scientific">Agaribacillus aureus</name>
    <dbReference type="NCBI Taxonomy" id="3051825"/>
    <lineage>
        <taxon>Bacteria</taxon>
        <taxon>Pseudomonadati</taxon>
        <taxon>Bacteroidota</taxon>
        <taxon>Cytophagia</taxon>
        <taxon>Cytophagales</taxon>
        <taxon>Splendidivirgaceae</taxon>
        <taxon>Agaribacillus</taxon>
    </lineage>
</organism>
<evidence type="ECO:0000256" key="1">
    <source>
        <dbReference type="SAM" id="SignalP"/>
    </source>
</evidence>
<sequence>MKKVSFLFLAFFICSACGNHMETQLPASKLDTNIYIPAAGNSWVISNSEATSSIIGEKGIRNWASDHVKIRTFVRFGVKGALNVAIRVRVDAGTSKIKFSHNNDFKTIAISNTDFQIVPIGTFTIEEIGYHQFDLQGLEKSGNTYAEITDILIGGSATKTDLYYIKDEFYWGRRGPSVHLSFPLPKTDMSVKWFYNEITVPEGEDVIGSYYMANGFGEGYFGIQVNSSTERRILFSVWSPYQTDNPDEIPEDYRIQLLKKGKDVNTGEFGNEGSGGQSFRRYDWRAGITYRFLLNGEPSGNNSTDYTAYFYDPEVGKWELIASFRRPKTNTHLTRLHSFLENFIPETGDKSRKVFFTNQWIYDQKGQWHELTRAQYTADATARKNARMDYAGGDEHDRFFLKNCGFFNEKVAFDQSFTRRSSGKNAPNIDFSVLP</sequence>
<reference evidence="3" key="1">
    <citation type="submission" date="2023-06" db="EMBL/GenBank/DDBJ databases">
        <title>Genomic of Agaribacillus aureum.</title>
        <authorList>
            <person name="Wang G."/>
        </authorList>
    </citation>
    <scope>NUCLEOTIDE SEQUENCE</scope>
    <source>
        <strain evidence="3">BMA12</strain>
    </source>
</reference>
<accession>A0ABT8L7A4</accession>
<dbReference type="Pfam" id="PF11958">
    <property type="entry name" value="DUF3472"/>
    <property type="match status" value="1"/>
</dbReference>
<dbReference type="EMBL" id="JAUJEB010000003">
    <property type="protein sequence ID" value="MDN5213643.1"/>
    <property type="molecule type" value="Genomic_DNA"/>
</dbReference>
<feature type="chain" id="PRO_5046470094" evidence="1">
    <location>
        <begin position="19"/>
        <end position="435"/>
    </location>
</feature>
<protein>
    <submittedName>
        <fullName evidence="3">DUF3472 domain-containing protein</fullName>
    </submittedName>
</protein>
<comment type="caution">
    <text evidence="3">The sequence shown here is derived from an EMBL/GenBank/DDBJ whole genome shotgun (WGS) entry which is preliminary data.</text>
</comment>
<keyword evidence="4" id="KW-1185">Reference proteome</keyword>
<dbReference type="RefSeq" id="WP_346758980.1">
    <property type="nucleotide sequence ID" value="NZ_JAUJEB010000003.1"/>
</dbReference>
<dbReference type="Pfam" id="PF16871">
    <property type="entry name" value="DUF5077"/>
    <property type="match status" value="1"/>
</dbReference>